<keyword evidence="1" id="KW-1185">Reference proteome</keyword>
<protein>
    <submittedName>
        <fullName evidence="2">Uncharacterized protein LOC106749611</fullName>
    </submittedName>
</protein>
<dbReference type="Gene3D" id="3.30.420.10">
    <property type="entry name" value="Ribonuclease H-like superfamily/Ribonuclease H"/>
    <property type="match status" value="1"/>
</dbReference>
<organism evidence="1 2">
    <name type="scientific">Dinoponera quadriceps</name>
    <name type="common">South American ant</name>
    <dbReference type="NCBI Taxonomy" id="609295"/>
    <lineage>
        <taxon>Eukaryota</taxon>
        <taxon>Metazoa</taxon>
        <taxon>Ecdysozoa</taxon>
        <taxon>Arthropoda</taxon>
        <taxon>Hexapoda</taxon>
        <taxon>Insecta</taxon>
        <taxon>Pterygota</taxon>
        <taxon>Neoptera</taxon>
        <taxon>Endopterygota</taxon>
        <taxon>Hymenoptera</taxon>
        <taxon>Apocrita</taxon>
        <taxon>Aculeata</taxon>
        <taxon>Formicoidea</taxon>
        <taxon>Formicidae</taxon>
        <taxon>Ponerinae</taxon>
        <taxon>Ponerini</taxon>
        <taxon>Dinoponera</taxon>
    </lineage>
</organism>
<reference evidence="2" key="1">
    <citation type="submission" date="2025-08" db="UniProtKB">
        <authorList>
            <consortium name="RefSeq"/>
        </authorList>
    </citation>
    <scope>IDENTIFICATION</scope>
</reference>
<feature type="non-terminal residue" evidence="2">
    <location>
        <position position="318"/>
    </location>
</feature>
<accession>A0A6P3Y1N7</accession>
<dbReference type="GeneID" id="106749611"/>
<dbReference type="KEGG" id="dqu:106749611"/>
<dbReference type="GO" id="GO:0003676">
    <property type="term" value="F:nucleic acid binding"/>
    <property type="evidence" value="ECO:0007669"/>
    <property type="project" value="InterPro"/>
</dbReference>
<evidence type="ECO:0000313" key="1">
    <source>
        <dbReference type="Proteomes" id="UP000515204"/>
    </source>
</evidence>
<dbReference type="OrthoDB" id="7692914at2759"/>
<dbReference type="PANTHER" id="PTHR47326">
    <property type="entry name" value="TRANSPOSABLE ELEMENT TC3 TRANSPOSASE-LIKE PROTEIN"/>
    <property type="match status" value="1"/>
</dbReference>
<name>A0A6P3Y1N7_DINQU</name>
<proteinExistence type="predicted"/>
<dbReference type="Proteomes" id="UP000515204">
    <property type="component" value="Unplaced"/>
</dbReference>
<dbReference type="InterPro" id="IPR036397">
    <property type="entry name" value="RNaseH_sf"/>
</dbReference>
<sequence length="318" mass="38013">MSYSNAEACDMMLILGECDGQFRAAARLWRERYPDRAPHSYKVFSRLANRITNKGILQPDYNKGRQIRRQVRDERMPEILASAQLHPCHSLRRTERDSGISRSTIWRIFHENKLHPYRMSLHQALTMDDFSYRFEFCNWIRQQSRNFNQKILFSDECTFSSDGSINTWNCQYWAQENPHWFREIDHQHVWKVNIWCGIIGKHIVGPHIFEENLNGIRYANFIENNLPPLLENIALQLRLNMFFQQDGCPARTSRVAREQLNEMFPDKWIGKYGPHHWPPRSPDLSVLDYYLWGGLKDLVYRERPSKRDDMIRRIRLAI</sequence>
<dbReference type="RefSeq" id="XP_014484746.1">
    <property type="nucleotide sequence ID" value="XM_014629260.1"/>
</dbReference>
<gene>
    <name evidence="2" type="primary">LOC106749611</name>
</gene>
<dbReference type="AlphaFoldDB" id="A0A6P3Y1N7"/>
<evidence type="ECO:0000313" key="2">
    <source>
        <dbReference type="RefSeq" id="XP_014484746.1"/>
    </source>
</evidence>
<dbReference type="PANTHER" id="PTHR47326:SF1">
    <property type="entry name" value="HTH PSQ-TYPE DOMAIN-CONTAINING PROTEIN"/>
    <property type="match status" value="1"/>
</dbReference>